<gene>
    <name evidence="1" type="ORF">DY000_02052805</name>
</gene>
<dbReference type="EMBL" id="QGKV02002055">
    <property type="protein sequence ID" value="KAF3495316.1"/>
    <property type="molecule type" value="Genomic_DNA"/>
</dbReference>
<sequence length="187" mass="20562">MFVQCVLVDAQRLHNLIIIKHVTNILLTLQNLMNKVWKVDIIILYVASPILDRIVRDESWCEETHQSGQLPELDGLAHSSGSSGDQLNSAGLSVQVLGSWAGSGQWLGHVGDPCVPMGWLALGIEPEAWAIRVGPENTRKWSEKKIGGRISLPMAETALKADVCGKSVPWATKREVMHGPWVVFDHG</sequence>
<comment type="caution">
    <text evidence="1">The sequence shown here is derived from an EMBL/GenBank/DDBJ whole genome shotgun (WGS) entry which is preliminary data.</text>
</comment>
<proteinExistence type="predicted"/>
<organism evidence="1 2">
    <name type="scientific">Brassica cretica</name>
    <name type="common">Mustard</name>
    <dbReference type="NCBI Taxonomy" id="69181"/>
    <lineage>
        <taxon>Eukaryota</taxon>
        <taxon>Viridiplantae</taxon>
        <taxon>Streptophyta</taxon>
        <taxon>Embryophyta</taxon>
        <taxon>Tracheophyta</taxon>
        <taxon>Spermatophyta</taxon>
        <taxon>Magnoliopsida</taxon>
        <taxon>eudicotyledons</taxon>
        <taxon>Gunneridae</taxon>
        <taxon>Pentapetalae</taxon>
        <taxon>rosids</taxon>
        <taxon>malvids</taxon>
        <taxon>Brassicales</taxon>
        <taxon>Brassicaceae</taxon>
        <taxon>Brassiceae</taxon>
        <taxon>Brassica</taxon>
    </lineage>
</organism>
<protein>
    <submittedName>
        <fullName evidence="1">Uncharacterized protein</fullName>
    </submittedName>
</protein>
<accession>A0ABQ7ACL6</accession>
<dbReference type="Proteomes" id="UP000266723">
    <property type="component" value="Unassembled WGS sequence"/>
</dbReference>
<keyword evidence="2" id="KW-1185">Reference proteome</keyword>
<evidence type="ECO:0000313" key="2">
    <source>
        <dbReference type="Proteomes" id="UP000266723"/>
    </source>
</evidence>
<reference evidence="1 2" key="1">
    <citation type="journal article" date="2020" name="BMC Genomics">
        <title>Intraspecific diversification of the crop wild relative Brassica cretica Lam. using demographic model selection.</title>
        <authorList>
            <person name="Kioukis A."/>
            <person name="Michalopoulou V.A."/>
            <person name="Briers L."/>
            <person name="Pirintsos S."/>
            <person name="Studholme D.J."/>
            <person name="Pavlidis P."/>
            <person name="Sarris P.F."/>
        </authorList>
    </citation>
    <scope>NUCLEOTIDE SEQUENCE [LARGE SCALE GENOMIC DNA]</scope>
    <source>
        <strain evidence="2">cv. PFS-1207/04</strain>
    </source>
</reference>
<name>A0ABQ7ACL6_BRACR</name>
<evidence type="ECO:0000313" key="1">
    <source>
        <dbReference type="EMBL" id="KAF3495316.1"/>
    </source>
</evidence>